<proteinExistence type="predicted"/>
<sequence length="140" mass="15545">MSNEDGVSAPDLTMDRLTRIYIKMRDKMTAMTSEYETAFEAIKAQQAEVASAMKDIIRAAGGTGMKTEHGTVSLRTTTRYFAQDWEAMGNFIVEHAAPQLLEKRIAQKNMSEFLEQNPGVVPPGLNTMSEISVSVTKPRK</sequence>
<accession>A0A6J7WUI2</accession>
<name>A0A6J7WUI2_9CAUD</name>
<dbReference type="EMBL" id="LR798273">
    <property type="protein sequence ID" value="CAB5218893.1"/>
    <property type="molecule type" value="Genomic_DNA"/>
</dbReference>
<evidence type="ECO:0000313" key="1">
    <source>
        <dbReference type="EMBL" id="CAB5218893.1"/>
    </source>
</evidence>
<protein>
    <submittedName>
        <fullName evidence="1">Uncharacterized protein</fullName>
    </submittedName>
</protein>
<organism evidence="1">
    <name type="scientific">uncultured Caudovirales phage</name>
    <dbReference type="NCBI Taxonomy" id="2100421"/>
    <lineage>
        <taxon>Viruses</taxon>
        <taxon>Duplodnaviria</taxon>
        <taxon>Heunggongvirae</taxon>
        <taxon>Uroviricota</taxon>
        <taxon>Caudoviricetes</taxon>
        <taxon>Peduoviridae</taxon>
        <taxon>Maltschvirus</taxon>
        <taxon>Maltschvirus maltsch</taxon>
    </lineage>
</organism>
<gene>
    <name evidence="1" type="ORF">UFOVP228_5</name>
</gene>
<reference evidence="1" key="1">
    <citation type="submission" date="2020-05" db="EMBL/GenBank/DDBJ databases">
        <authorList>
            <person name="Chiriac C."/>
            <person name="Salcher M."/>
            <person name="Ghai R."/>
            <person name="Kavagutti S V."/>
        </authorList>
    </citation>
    <scope>NUCLEOTIDE SEQUENCE</scope>
</reference>